<evidence type="ECO:0000256" key="5">
    <source>
        <dbReference type="ARBA" id="ARBA00022786"/>
    </source>
</evidence>
<gene>
    <name evidence="8" type="ORF">CDAUBV1_LOCUS11312</name>
</gene>
<comment type="similarity">
    <text evidence="1">Belongs to the APC5 family.</text>
</comment>
<evidence type="ECO:0000256" key="4">
    <source>
        <dbReference type="ARBA" id="ARBA00022776"/>
    </source>
</evidence>
<dbReference type="EMBL" id="CAXLJL010000378">
    <property type="protein sequence ID" value="CAL5137036.1"/>
    <property type="molecule type" value="Genomic_DNA"/>
</dbReference>
<evidence type="ECO:0000259" key="7">
    <source>
        <dbReference type="Pfam" id="PF12862"/>
    </source>
</evidence>
<dbReference type="InterPro" id="IPR037679">
    <property type="entry name" value="Apc5"/>
</dbReference>
<sequence length="781" mass="87740">MTFYDKFLKSPSFVDCVTHSNLVLYIVLKEYICSIKLDESMFADTDEDEDRVNLYMSLYNILKEMPLNSFECLSTSAHKLPRRLQALTRGRIERLRNTFEAVQYTHPKSLKESVFSSGLSLENEEKFIVTKDSVFGLFLRKFALGFHHQSFEEMTKFLDSFFEAYDAELVGSFDLGKSDDSFTNRSDLYPVSTRNRAQDISSQIASCMGRIGGRPTVGPRKIDEMLELSKKLFPELPTPHYTSHLLATKKRNFTEAEKELHAYFETRMSSDESSKNLSNTCAYMAIAAATMHLSFGHWSKGNQLEKEALKKALESESKTPLKHVQIAHTLLNPSTEPFRYDGQISVKNHYRSMSVAFAELRTKFWDMVDKGSPPDQLLAFYFNSPVATSPTYFAPCLFDLASLWSLYGYPILSTALLQCVINADCLQPCPTSDAVLSAAFACMIREISSEGAEVTALKLAKACEAVLCRFSEKSAIRQASLLVELEAGLRSKVDLPKCDRLVNAIRLCCPWEAALCQADVERCRGNMLTCHDLLQHVVNAVSSHLGETANLLDNSLGVIPGLSAASGSCSILPPEPFSHIEMPSFEDHIPVGGLAILAQIGLRALLSLAELFLTIDLYQQVRRALNLAKSLAKQYRFGLGENTVDLLQHAADLHWGHTQPSEIIPKLDYLLSDTLHRASRHTQVRCTVFCSRIRAKTLEGDPKQSSFLQMHRQELLNALEFYRQGDDRRRVLDILVLLAAALNATGDLKDRNEVAHAFNQLRNEYGYGRTHNEPQFALSLI</sequence>
<keyword evidence="6" id="KW-0131">Cell cycle</keyword>
<dbReference type="PANTHER" id="PTHR12830:SF9">
    <property type="entry name" value="ANAPHASE-PROMOTING COMPLEX SUBUNIT 5"/>
    <property type="match status" value="1"/>
</dbReference>
<dbReference type="AlphaFoldDB" id="A0AAV2TM01"/>
<dbReference type="Proteomes" id="UP001497525">
    <property type="component" value="Unassembled WGS sequence"/>
</dbReference>
<feature type="domain" description="Anaphase-promoting complex subunit 5" evidence="7">
    <location>
        <begin position="240"/>
        <end position="330"/>
    </location>
</feature>
<organism evidence="8 9">
    <name type="scientific">Calicophoron daubneyi</name>
    <name type="common">Rumen fluke</name>
    <name type="synonym">Paramphistomum daubneyi</name>
    <dbReference type="NCBI Taxonomy" id="300641"/>
    <lineage>
        <taxon>Eukaryota</taxon>
        <taxon>Metazoa</taxon>
        <taxon>Spiralia</taxon>
        <taxon>Lophotrochozoa</taxon>
        <taxon>Platyhelminthes</taxon>
        <taxon>Trematoda</taxon>
        <taxon>Digenea</taxon>
        <taxon>Plagiorchiida</taxon>
        <taxon>Pronocephalata</taxon>
        <taxon>Paramphistomoidea</taxon>
        <taxon>Paramphistomidae</taxon>
        <taxon>Calicophoron</taxon>
    </lineage>
</organism>
<evidence type="ECO:0000256" key="1">
    <source>
        <dbReference type="ARBA" id="ARBA00007450"/>
    </source>
</evidence>
<dbReference type="InterPro" id="IPR026000">
    <property type="entry name" value="Apc5_dom"/>
</dbReference>
<comment type="caution">
    <text evidence="8">The sequence shown here is derived from an EMBL/GenBank/DDBJ whole genome shotgun (WGS) entry which is preliminary data.</text>
</comment>
<accession>A0AAV2TM01</accession>
<proteinExistence type="inferred from homology"/>
<reference evidence="8" key="1">
    <citation type="submission" date="2024-06" db="EMBL/GenBank/DDBJ databases">
        <authorList>
            <person name="Liu X."/>
            <person name="Lenzi L."/>
            <person name="Haldenby T S."/>
            <person name="Uol C."/>
        </authorList>
    </citation>
    <scope>NUCLEOTIDE SEQUENCE</scope>
</reference>
<dbReference type="GO" id="GO:0051301">
    <property type="term" value="P:cell division"/>
    <property type="evidence" value="ECO:0007669"/>
    <property type="project" value="UniProtKB-KW"/>
</dbReference>
<protein>
    <recommendedName>
        <fullName evidence="2">Anaphase-promoting complex subunit 5</fullName>
    </recommendedName>
</protein>
<keyword evidence="3" id="KW-0132">Cell division</keyword>
<dbReference type="GO" id="GO:0031145">
    <property type="term" value="P:anaphase-promoting complex-dependent catabolic process"/>
    <property type="evidence" value="ECO:0007669"/>
    <property type="project" value="TreeGrafter"/>
</dbReference>
<evidence type="ECO:0000256" key="3">
    <source>
        <dbReference type="ARBA" id="ARBA00022618"/>
    </source>
</evidence>
<name>A0AAV2TM01_CALDB</name>
<evidence type="ECO:0000313" key="8">
    <source>
        <dbReference type="EMBL" id="CAL5137036.1"/>
    </source>
</evidence>
<dbReference type="GO" id="GO:0005680">
    <property type="term" value="C:anaphase-promoting complex"/>
    <property type="evidence" value="ECO:0007669"/>
    <property type="project" value="InterPro"/>
</dbReference>
<dbReference type="Pfam" id="PF12862">
    <property type="entry name" value="ANAPC5"/>
    <property type="match status" value="1"/>
</dbReference>
<evidence type="ECO:0000256" key="2">
    <source>
        <dbReference type="ARBA" id="ARBA00016066"/>
    </source>
</evidence>
<keyword evidence="5" id="KW-0833">Ubl conjugation pathway</keyword>
<dbReference type="GO" id="GO:0070979">
    <property type="term" value="P:protein K11-linked ubiquitination"/>
    <property type="evidence" value="ECO:0007669"/>
    <property type="project" value="TreeGrafter"/>
</dbReference>
<evidence type="ECO:0000313" key="9">
    <source>
        <dbReference type="Proteomes" id="UP001497525"/>
    </source>
</evidence>
<keyword evidence="4" id="KW-0498">Mitosis</keyword>
<dbReference type="PANTHER" id="PTHR12830">
    <property type="entry name" value="ANAPHASE-PROMOTING COMPLEX SUBUNIT 5"/>
    <property type="match status" value="1"/>
</dbReference>
<dbReference type="GO" id="GO:0045842">
    <property type="term" value="P:positive regulation of mitotic metaphase/anaphase transition"/>
    <property type="evidence" value="ECO:0007669"/>
    <property type="project" value="TreeGrafter"/>
</dbReference>
<evidence type="ECO:0000256" key="6">
    <source>
        <dbReference type="ARBA" id="ARBA00023306"/>
    </source>
</evidence>